<feature type="region of interest" description="Disordered" evidence="1">
    <location>
        <begin position="1"/>
        <end position="36"/>
    </location>
</feature>
<dbReference type="Pfam" id="PF05954">
    <property type="entry name" value="Phage_GPD"/>
    <property type="match status" value="1"/>
</dbReference>
<dbReference type="InterPro" id="IPR052726">
    <property type="entry name" value="Phage_Baseplate_Hub"/>
</dbReference>
<evidence type="ECO:0000313" key="3">
    <source>
        <dbReference type="Proteomes" id="UP000002010"/>
    </source>
</evidence>
<dbReference type="HOGENOM" id="CLU_037957_0_0_4"/>
<dbReference type="EMBL" id="CP001154">
    <property type="protein sequence ID" value="ACO73884.1"/>
    <property type="molecule type" value="Genomic_DNA"/>
</dbReference>
<evidence type="ECO:0000313" key="2">
    <source>
        <dbReference type="EMBL" id="ACO73884.1"/>
    </source>
</evidence>
<name>C1D567_LARHH</name>
<keyword evidence="3" id="KW-1185">Reference proteome</keyword>
<protein>
    <submittedName>
        <fullName evidence="2">Tail protein D</fullName>
    </submittedName>
</protein>
<sequence length="435" mass="47217">MARLGWPVHRQSGPGRGRCRRPAGKTRQPVRPAAGHGMGGHAVIDALLNTQTGIDLQTLASQALHGQPVSQPDYRITVEDKDGNSTDLTPVFAGRLVSLTLTDHRSLEADMLDLSLDDSDGLLDIPNRGARLRVAIGWKGQPLVDKGVYTVDEIEHSGSPDTLSIRARSADLRTGLSQQRERSYHNQTVRQIITALAEAHKLKPVIGATLAEEVVPHLDQTSESDANLLTRLADQFDAIGTVKDGRLLFIKAGEATTASGEPMPAITLTRQDGDQHRFSIADGQNYTAVTARWQNADKGTQGEVTVDANTRYKRVHTQTKKGKTSKKTRQVAVQTEPVTSSAENTKVLRHLYASEATALRGARAAFAKLQRGVATFSITLAIGRPELRTELPVTVSGWKPQIDATGWLISQVTHTMGDGGYTTAVELEMRVNDNQ</sequence>
<accession>C1D567</accession>
<dbReference type="PANTHER" id="PTHR35862:SF3">
    <property type="entry name" value="FELS-2 PROPHAGE PROTEIN"/>
    <property type="match status" value="1"/>
</dbReference>
<dbReference type="SUPFAM" id="SSF69279">
    <property type="entry name" value="Phage tail proteins"/>
    <property type="match status" value="1"/>
</dbReference>
<dbReference type="eggNOG" id="COG3500">
    <property type="taxonomic scope" value="Bacteria"/>
</dbReference>
<gene>
    <name evidence="2" type="ordered locus">LHK_00891</name>
</gene>
<reference evidence="2 3" key="1">
    <citation type="journal article" date="2009" name="PLoS Genet.">
        <title>The complete genome and proteome of Laribacter hongkongensis reveal potential mechanisms for adaptations to different temperatures and habitats.</title>
        <authorList>
            <person name="Woo P.C."/>
            <person name="Lau S.K."/>
            <person name="Tse H."/>
            <person name="Teng J.L."/>
            <person name="Curreem S.O."/>
            <person name="Tsang A.K."/>
            <person name="Fan R.Y."/>
            <person name="Wong G.K."/>
            <person name="Huang Y."/>
            <person name="Loman N.J."/>
            <person name="Snyder L.A."/>
            <person name="Cai J.J."/>
            <person name="Huang J.D."/>
            <person name="Mak W."/>
            <person name="Pallen M.J."/>
            <person name="Lok S."/>
            <person name="Yuen K.Y."/>
        </authorList>
    </citation>
    <scope>NUCLEOTIDE SEQUENCE [LARGE SCALE GENOMIC DNA]</scope>
    <source>
        <strain evidence="2 3">HLHK9</strain>
    </source>
</reference>
<dbReference type="Proteomes" id="UP000002010">
    <property type="component" value="Chromosome"/>
</dbReference>
<dbReference type="STRING" id="557598.LHK_00891"/>
<proteinExistence type="predicted"/>
<evidence type="ECO:0000256" key="1">
    <source>
        <dbReference type="SAM" id="MobiDB-lite"/>
    </source>
</evidence>
<dbReference type="AlphaFoldDB" id="C1D567"/>
<dbReference type="KEGG" id="lhk:LHK_00891"/>
<dbReference type="PANTHER" id="PTHR35862">
    <property type="entry name" value="FELS-2 PROPHAGE PROTEIN"/>
    <property type="match status" value="1"/>
</dbReference>
<organism evidence="2 3">
    <name type="scientific">Laribacter hongkongensis (strain HLHK9)</name>
    <dbReference type="NCBI Taxonomy" id="557598"/>
    <lineage>
        <taxon>Bacteria</taxon>
        <taxon>Pseudomonadati</taxon>
        <taxon>Pseudomonadota</taxon>
        <taxon>Betaproteobacteria</taxon>
        <taxon>Neisseriales</taxon>
        <taxon>Aquaspirillaceae</taxon>
        <taxon>Laribacter</taxon>
    </lineage>
</organism>